<dbReference type="AlphaFoldDB" id="A0A1X7UJR8"/>
<reference evidence="1" key="1">
    <citation type="submission" date="2017-05" db="UniProtKB">
        <authorList>
            <consortium name="EnsemblMetazoa"/>
        </authorList>
    </citation>
    <scope>IDENTIFICATION</scope>
</reference>
<proteinExistence type="predicted"/>
<protein>
    <submittedName>
        <fullName evidence="1">Uncharacterized protein</fullName>
    </submittedName>
</protein>
<dbReference type="EnsemblMetazoa" id="Aqu2.1.27701_001">
    <property type="protein sequence ID" value="Aqu2.1.27701_001"/>
    <property type="gene ID" value="Aqu2.1.27701"/>
</dbReference>
<sequence>MPSFVGCSFWGILKPPGSNEEWKRISDGFCQAWNLPHCIGAINGNYVRQSDGGVFSNS</sequence>
<accession>A0A1X7UJR8</accession>
<dbReference type="InParanoid" id="A0A1X7UJR8"/>
<name>A0A1X7UJR8_AMPQE</name>
<evidence type="ECO:0000313" key="1">
    <source>
        <dbReference type="EnsemblMetazoa" id="Aqu2.1.27701_001"/>
    </source>
</evidence>
<organism evidence="1">
    <name type="scientific">Amphimedon queenslandica</name>
    <name type="common">Sponge</name>
    <dbReference type="NCBI Taxonomy" id="400682"/>
    <lineage>
        <taxon>Eukaryota</taxon>
        <taxon>Metazoa</taxon>
        <taxon>Porifera</taxon>
        <taxon>Demospongiae</taxon>
        <taxon>Heteroscleromorpha</taxon>
        <taxon>Haplosclerida</taxon>
        <taxon>Niphatidae</taxon>
        <taxon>Amphimedon</taxon>
    </lineage>
</organism>